<protein>
    <submittedName>
        <fullName evidence="2">Fasciclin domain-containing protein</fullName>
    </submittedName>
</protein>
<dbReference type="Proteomes" id="UP000192980">
    <property type="component" value="Unassembled WGS sequence"/>
</dbReference>
<evidence type="ECO:0000313" key="2">
    <source>
        <dbReference type="EMBL" id="SMG51069.1"/>
    </source>
</evidence>
<dbReference type="OrthoDB" id="1097608at2"/>
<name>A0A1X7LD17_9SPHI</name>
<dbReference type="InterPro" id="IPR000782">
    <property type="entry name" value="FAS1_domain"/>
</dbReference>
<dbReference type="Pfam" id="PF02469">
    <property type="entry name" value="Fasciclin"/>
    <property type="match status" value="1"/>
</dbReference>
<evidence type="ECO:0000259" key="1">
    <source>
        <dbReference type="Pfam" id="PF02469"/>
    </source>
</evidence>
<dbReference type="SUPFAM" id="SSF82153">
    <property type="entry name" value="FAS1 domain"/>
    <property type="match status" value="1"/>
</dbReference>
<reference evidence="2 3" key="1">
    <citation type="submission" date="2017-04" db="EMBL/GenBank/DDBJ databases">
        <authorList>
            <person name="Afonso C.L."/>
            <person name="Miller P.J."/>
            <person name="Scott M.A."/>
            <person name="Spackman E."/>
            <person name="Goraichik I."/>
            <person name="Dimitrov K.M."/>
            <person name="Suarez D.L."/>
            <person name="Swayne D.E."/>
        </authorList>
    </citation>
    <scope>NUCLEOTIDE SEQUENCE [LARGE SCALE GENOMIC DNA]</scope>
    <source>
        <strain evidence="2 3">DSM 22418</strain>
    </source>
</reference>
<organism evidence="2 3">
    <name type="scientific">Sphingobacterium psychroaquaticum</name>
    <dbReference type="NCBI Taxonomy" id="561061"/>
    <lineage>
        <taxon>Bacteria</taxon>
        <taxon>Pseudomonadati</taxon>
        <taxon>Bacteroidota</taxon>
        <taxon>Sphingobacteriia</taxon>
        <taxon>Sphingobacteriales</taxon>
        <taxon>Sphingobacteriaceae</taxon>
        <taxon>Sphingobacterium</taxon>
    </lineage>
</organism>
<feature type="domain" description="FAS1" evidence="1">
    <location>
        <begin position="52"/>
        <end position="221"/>
    </location>
</feature>
<gene>
    <name evidence="2" type="ORF">SAMN05660862_3795</name>
</gene>
<dbReference type="InterPro" id="IPR036378">
    <property type="entry name" value="FAS1_dom_sf"/>
</dbReference>
<dbReference type="EMBL" id="FXAU01000009">
    <property type="protein sequence ID" value="SMG51069.1"/>
    <property type="molecule type" value="Genomic_DNA"/>
</dbReference>
<proteinExistence type="predicted"/>
<keyword evidence="3" id="KW-1185">Reference proteome</keyword>
<dbReference type="Gene3D" id="2.30.180.10">
    <property type="entry name" value="FAS1 domain"/>
    <property type="match status" value="1"/>
</dbReference>
<sequence>MKINIVRNLFLTSLLGLLFVSCKKDYFIDSGIHKPNYEGTVLDYVKMRKDVFDSLYTVVKLAGLEPALDQNGVTFFAPGDPSIRKAVYALNKTLYQLGRDTIFTLNQVHPSVWREFLSLYIYNDTYMLKDIPQVDTLNLNIYPGQGFISYEGKNMNLGVNYNDVVSEIRKDEFQVVKYAGYRQLFLSYIRNTGNVGAFGSMINAPVATSDLKTQNGVIHALEYRRHTFGFVTSNFVNAAITKGIIYK</sequence>
<accession>A0A1X7LD17</accession>
<dbReference type="STRING" id="561061.SAMN05660862_3795"/>
<dbReference type="RefSeq" id="WP_085474479.1">
    <property type="nucleotide sequence ID" value="NZ_FXAU01000009.1"/>
</dbReference>
<dbReference type="PROSITE" id="PS51257">
    <property type="entry name" value="PROKAR_LIPOPROTEIN"/>
    <property type="match status" value="1"/>
</dbReference>
<evidence type="ECO:0000313" key="3">
    <source>
        <dbReference type="Proteomes" id="UP000192980"/>
    </source>
</evidence>
<dbReference type="AlphaFoldDB" id="A0A1X7LD17"/>